<name>A0AAV7F3U2_ARIFI</name>
<keyword evidence="2" id="KW-0677">Repeat</keyword>
<gene>
    <name evidence="4" type="ORF">H6P81_007137</name>
</gene>
<sequence length="129" mass="13870">MVVLSLVLSKPNSSIDPMVKLISSFLLSLLTHLVFLTSGVLSTTPVPASRTTRLTVTSPPISICFFLLSSLTSTENVSDPDRFYMVLTKMMNDLASAAAADPCRFATKAVHLDAFLNIYGLAQCTPTLS</sequence>
<dbReference type="Proteomes" id="UP000825729">
    <property type="component" value="Unassembled WGS sequence"/>
</dbReference>
<protein>
    <recommendedName>
        <fullName evidence="3">Gnk2-homologous domain-containing protein</fullName>
    </recommendedName>
</protein>
<dbReference type="PROSITE" id="PS51473">
    <property type="entry name" value="GNK2"/>
    <property type="match status" value="1"/>
</dbReference>
<dbReference type="InterPro" id="IPR002902">
    <property type="entry name" value="GNK2"/>
</dbReference>
<keyword evidence="5" id="KW-1185">Reference proteome</keyword>
<keyword evidence="1" id="KW-0732">Signal</keyword>
<feature type="domain" description="Gnk2-homologous" evidence="3">
    <location>
        <begin position="65"/>
        <end position="129"/>
    </location>
</feature>
<evidence type="ECO:0000256" key="1">
    <source>
        <dbReference type="ARBA" id="ARBA00022729"/>
    </source>
</evidence>
<comment type="caution">
    <text evidence="4">The sequence shown here is derived from an EMBL/GenBank/DDBJ whole genome shotgun (WGS) entry which is preliminary data.</text>
</comment>
<evidence type="ECO:0000313" key="5">
    <source>
        <dbReference type="Proteomes" id="UP000825729"/>
    </source>
</evidence>
<dbReference type="CDD" id="cd23509">
    <property type="entry name" value="Gnk2-like"/>
    <property type="match status" value="1"/>
</dbReference>
<evidence type="ECO:0000259" key="3">
    <source>
        <dbReference type="PROSITE" id="PS51473"/>
    </source>
</evidence>
<proteinExistence type="predicted"/>
<accession>A0AAV7F3U2</accession>
<dbReference type="AlphaFoldDB" id="A0AAV7F3U2"/>
<evidence type="ECO:0000313" key="4">
    <source>
        <dbReference type="EMBL" id="KAG9454233.1"/>
    </source>
</evidence>
<reference evidence="4 5" key="1">
    <citation type="submission" date="2021-07" db="EMBL/GenBank/DDBJ databases">
        <title>The Aristolochia fimbriata genome: insights into angiosperm evolution, floral development and chemical biosynthesis.</title>
        <authorList>
            <person name="Jiao Y."/>
        </authorList>
    </citation>
    <scope>NUCLEOTIDE SEQUENCE [LARGE SCALE GENOMIC DNA]</scope>
    <source>
        <strain evidence="4">IBCAS-2021</strain>
        <tissue evidence="4">Leaf</tissue>
    </source>
</reference>
<evidence type="ECO:0000256" key="2">
    <source>
        <dbReference type="ARBA" id="ARBA00022737"/>
    </source>
</evidence>
<dbReference type="Gene3D" id="3.30.430.20">
    <property type="entry name" value="Gnk2 domain, C-X8-C-X2-C motif"/>
    <property type="match status" value="1"/>
</dbReference>
<dbReference type="InterPro" id="IPR038408">
    <property type="entry name" value="GNK2_sf"/>
</dbReference>
<organism evidence="4 5">
    <name type="scientific">Aristolochia fimbriata</name>
    <name type="common">White veined hardy Dutchman's pipe vine</name>
    <dbReference type="NCBI Taxonomy" id="158543"/>
    <lineage>
        <taxon>Eukaryota</taxon>
        <taxon>Viridiplantae</taxon>
        <taxon>Streptophyta</taxon>
        <taxon>Embryophyta</taxon>
        <taxon>Tracheophyta</taxon>
        <taxon>Spermatophyta</taxon>
        <taxon>Magnoliopsida</taxon>
        <taxon>Magnoliidae</taxon>
        <taxon>Piperales</taxon>
        <taxon>Aristolochiaceae</taxon>
        <taxon>Aristolochia</taxon>
    </lineage>
</organism>
<dbReference type="EMBL" id="JAINDJ010000003">
    <property type="protein sequence ID" value="KAG9454233.1"/>
    <property type="molecule type" value="Genomic_DNA"/>
</dbReference>